<dbReference type="GO" id="GO:0032259">
    <property type="term" value="P:methylation"/>
    <property type="evidence" value="ECO:0007669"/>
    <property type="project" value="UniProtKB-KW"/>
</dbReference>
<evidence type="ECO:0000313" key="2">
    <source>
        <dbReference type="EMBL" id="SHF73732.1"/>
    </source>
</evidence>
<organism evidence="2 3">
    <name type="scientific">Jatrophihabitans endophyticus</name>
    <dbReference type="NCBI Taxonomy" id="1206085"/>
    <lineage>
        <taxon>Bacteria</taxon>
        <taxon>Bacillati</taxon>
        <taxon>Actinomycetota</taxon>
        <taxon>Actinomycetes</taxon>
        <taxon>Jatrophihabitantales</taxon>
        <taxon>Jatrophihabitantaceae</taxon>
        <taxon>Jatrophihabitans</taxon>
    </lineage>
</organism>
<dbReference type="InterPro" id="IPR002052">
    <property type="entry name" value="DNA_methylase_N6_adenine_CS"/>
</dbReference>
<evidence type="ECO:0000256" key="1">
    <source>
        <dbReference type="SAM" id="MobiDB-lite"/>
    </source>
</evidence>
<feature type="region of interest" description="Disordered" evidence="1">
    <location>
        <begin position="1"/>
        <end position="20"/>
    </location>
</feature>
<protein>
    <submittedName>
        <fullName evidence="2">Release factor glutamine methyltransferase</fullName>
    </submittedName>
</protein>
<dbReference type="GO" id="GO:0008168">
    <property type="term" value="F:methyltransferase activity"/>
    <property type="evidence" value="ECO:0007669"/>
    <property type="project" value="UniProtKB-KW"/>
</dbReference>
<dbReference type="PANTHER" id="PTHR18895:SF74">
    <property type="entry name" value="MTRF1L RELEASE FACTOR GLUTAMINE METHYLTRANSFERASE"/>
    <property type="match status" value="1"/>
</dbReference>
<dbReference type="PANTHER" id="PTHR18895">
    <property type="entry name" value="HEMK METHYLTRANSFERASE"/>
    <property type="match status" value="1"/>
</dbReference>
<proteinExistence type="predicted"/>
<sequence length="232" mass="23933">MGYDAGVGEENPVVVDEPSESTCRFGPVTVRYDERVLTPRSWTLTQSSWAAELAAAAPPGPLLELCAGAGHIGLAAAVLADRDLVQVEADGVAAGYARVNATAAGWGERVEVREQRLQVAVRPDERFPVVLADPPYLPTAEIARWPEDPVTAIDGGADGLALVHACLDVAGVHLAPGGWLLLQVAGPAQADAVGAACAGRADGLRVVDRRVIDDARAVVAIRAGASGAIGPR</sequence>
<accession>A0A1M5E3U1</accession>
<dbReference type="Proteomes" id="UP000186132">
    <property type="component" value="Unassembled WGS sequence"/>
</dbReference>
<name>A0A1M5E3U1_9ACTN</name>
<keyword evidence="3" id="KW-1185">Reference proteome</keyword>
<dbReference type="RefSeq" id="WP_073386117.1">
    <property type="nucleotide sequence ID" value="NZ_FQVU01000001.1"/>
</dbReference>
<dbReference type="GO" id="GO:0003676">
    <property type="term" value="F:nucleic acid binding"/>
    <property type="evidence" value="ECO:0007669"/>
    <property type="project" value="InterPro"/>
</dbReference>
<dbReference type="CDD" id="cd02440">
    <property type="entry name" value="AdoMet_MTases"/>
    <property type="match status" value="1"/>
</dbReference>
<dbReference type="InterPro" id="IPR029063">
    <property type="entry name" value="SAM-dependent_MTases_sf"/>
</dbReference>
<dbReference type="EMBL" id="FQVU01000001">
    <property type="protein sequence ID" value="SHF73732.1"/>
    <property type="molecule type" value="Genomic_DNA"/>
</dbReference>
<dbReference type="OrthoDB" id="4966694at2"/>
<keyword evidence="2" id="KW-0489">Methyltransferase</keyword>
<keyword evidence="2" id="KW-0808">Transferase</keyword>
<gene>
    <name evidence="2" type="ORF">SAMN05443575_0775</name>
</gene>
<dbReference type="STRING" id="1206085.SAMN05443575_0775"/>
<dbReference type="InterPro" id="IPR050320">
    <property type="entry name" value="N5-glutamine_MTase"/>
</dbReference>
<dbReference type="PROSITE" id="PS00092">
    <property type="entry name" value="N6_MTASE"/>
    <property type="match status" value="1"/>
</dbReference>
<dbReference type="Gene3D" id="3.40.50.150">
    <property type="entry name" value="Vaccinia Virus protein VP39"/>
    <property type="match status" value="1"/>
</dbReference>
<evidence type="ECO:0000313" key="3">
    <source>
        <dbReference type="Proteomes" id="UP000186132"/>
    </source>
</evidence>
<dbReference type="AlphaFoldDB" id="A0A1M5E3U1"/>
<reference evidence="2 3" key="1">
    <citation type="submission" date="2016-11" db="EMBL/GenBank/DDBJ databases">
        <authorList>
            <person name="Jaros S."/>
            <person name="Januszkiewicz K."/>
            <person name="Wedrychowicz H."/>
        </authorList>
    </citation>
    <scope>NUCLEOTIDE SEQUENCE [LARGE SCALE GENOMIC DNA]</scope>
    <source>
        <strain evidence="2 3">DSM 45627</strain>
    </source>
</reference>
<dbReference type="SUPFAM" id="SSF53335">
    <property type="entry name" value="S-adenosyl-L-methionine-dependent methyltransferases"/>
    <property type="match status" value="1"/>
</dbReference>